<sequence length="113" mass="12393">MLVVNKAAITIVPMPSLLLFIQIASTVVFVLGIKYFGIAPVRLIPDMHTGMSYFRVSLAFLATIYANMQALHYMGVNSFVVIKCSTPLVICVLDFWLLGRELPSVKSAVCLLG</sequence>
<feature type="transmembrane region" description="Helical" evidence="1">
    <location>
        <begin position="53"/>
        <end position="74"/>
    </location>
</feature>
<reference evidence="2 3" key="1">
    <citation type="journal article" date="2015" name="Genome Biol. Evol.">
        <title>Comparative Genomics of a Bacterivorous Green Alga Reveals Evolutionary Causalities and Consequences of Phago-Mixotrophic Mode of Nutrition.</title>
        <authorList>
            <person name="Burns J.A."/>
            <person name="Paasch A."/>
            <person name="Narechania A."/>
            <person name="Kim E."/>
        </authorList>
    </citation>
    <scope>NUCLEOTIDE SEQUENCE [LARGE SCALE GENOMIC DNA]</scope>
    <source>
        <strain evidence="2 3">PLY_AMNH</strain>
    </source>
</reference>
<comment type="caution">
    <text evidence="2">The sequence shown here is derived from an EMBL/GenBank/DDBJ whole genome shotgun (WGS) entry which is preliminary data.</text>
</comment>
<dbReference type="EMBL" id="LGRX02031776">
    <property type="protein sequence ID" value="KAK3244513.1"/>
    <property type="molecule type" value="Genomic_DNA"/>
</dbReference>
<proteinExistence type="predicted"/>
<dbReference type="Proteomes" id="UP001190700">
    <property type="component" value="Unassembled WGS sequence"/>
</dbReference>
<keyword evidence="1" id="KW-0812">Transmembrane</keyword>
<keyword evidence="3" id="KW-1185">Reference proteome</keyword>
<accession>A0AAE0BXC0</accession>
<evidence type="ECO:0000313" key="3">
    <source>
        <dbReference type="Proteomes" id="UP001190700"/>
    </source>
</evidence>
<keyword evidence="1" id="KW-0472">Membrane</keyword>
<keyword evidence="1" id="KW-1133">Transmembrane helix</keyword>
<dbReference type="AlphaFoldDB" id="A0AAE0BXC0"/>
<name>A0AAE0BXC0_9CHLO</name>
<organism evidence="2 3">
    <name type="scientific">Cymbomonas tetramitiformis</name>
    <dbReference type="NCBI Taxonomy" id="36881"/>
    <lineage>
        <taxon>Eukaryota</taxon>
        <taxon>Viridiplantae</taxon>
        <taxon>Chlorophyta</taxon>
        <taxon>Pyramimonadophyceae</taxon>
        <taxon>Pyramimonadales</taxon>
        <taxon>Pyramimonadaceae</taxon>
        <taxon>Cymbomonas</taxon>
    </lineage>
</organism>
<feature type="transmembrane region" description="Helical" evidence="1">
    <location>
        <begin position="20"/>
        <end position="41"/>
    </location>
</feature>
<evidence type="ECO:0000256" key="1">
    <source>
        <dbReference type="SAM" id="Phobius"/>
    </source>
</evidence>
<protein>
    <submittedName>
        <fullName evidence="2">Uncharacterized protein</fullName>
    </submittedName>
</protein>
<evidence type="ECO:0000313" key="2">
    <source>
        <dbReference type="EMBL" id="KAK3244513.1"/>
    </source>
</evidence>
<gene>
    <name evidence="2" type="ORF">CYMTET_45873</name>
</gene>